<dbReference type="InterPro" id="IPR023753">
    <property type="entry name" value="FAD/NAD-binding_dom"/>
</dbReference>
<comment type="cofactor">
    <cofactor evidence="1">
        <name>FAD</name>
        <dbReference type="ChEBI" id="CHEBI:57692"/>
    </cofactor>
</comment>
<dbReference type="Gene3D" id="3.50.50.60">
    <property type="entry name" value="FAD/NAD(P)-binding domain"/>
    <property type="match status" value="2"/>
</dbReference>
<evidence type="ECO:0000256" key="2">
    <source>
        <dbReference type="ARBA" id="ARBA00006561"/>
    </source>
</evidence>
<evidence type="ECO:0000259" key="9">
    <source>
        <dbReference type="PROSITE" id="PS51085"/>
    </source>
</evidence>
<dbReference type="GO" id="GO:0051539">
    <property type="term" value="F:4 iron, 4 sulfur cluster binding"/>
    <property type="evidence" value="ECO:0007669"/>
    <property type="project" value="UniProtKB-KW"/>
</dbReference>
<dbReference type="SUPFAM" id="SSF51971">
    <property type="entry name" value="Nucleotide-binding domain"/>
    <property type="match status" value="1"/>
</dbReference>
<dbReference type="Proteomes" id="UP000316925">
    <property type="component" value="Unassembled WGS sequence"/>
</dbReference>
<dbReference type="GO" id="GO:0046872">
    <property type="term" value="F:metal ion binding"/>
    <property type="evidence" value="ECO:0007669"/>
    <property type="project" value="UniProtKB-KW"/>
</dbReference>
<keyword evidence="5" id="KW-0285">Flavoprotein</keyword>
<evidence type="ECO:0000259" key="10">
    <source>
        <dbReference type="PROSITE" id="PS51379"/>
    </source>
</evidence>
<evidence type="ECO:0000256" key="7">
    <source>
        <dbReference type="ARBA" id="ARBA00023004"/>
    </source>
</evidence>
<dbReference type="Gene3D" id="3.30.70.20">
    <property type="match status" value="2"/>
</dbReference>
<dbReference type="Pfam" id="PF13510">
    <property type="entry name" value="Fer2_4"/>
    <property type="match status" value="1"/>
</dbReference>
<comment type="caution">
    <text evidence="11">The sequence shown here is derived from an EMBL/GenBank/DDBJ whole genome shotgun (WGS) entry which is preliminary data.</text>
</comment>
<dbReference type="PANTHER" id="PTHR43498">
    <property type="entry name" value="FERREDOXIN:COB-COM HETERODISULFIDE REDUCTASE SUBUNIT A"/>
    <property type="match status" value="1"/>
</dbReference>
<dbReference type="PROSITE" id="PS51379">
    <property type="entry name" value="4FE4S_FER_2"/>
    <property type="match status" value="4"/>
</dbReference>
<protein>
    <submittedName>
        <fullName evidence="11">4Fe-4S dicluster domain-containing protein</fullName>
    </submittedName>
</protein>
<dbReference type="EMBL" id="SOIJ01000083">
    <property type="protein sequence ID" value="TET93663.1"/>
    <property type="molecule type" value="Genomic_DNA"/>
</dbReference>
<keyword evidence="3" id="KW-0004">4Fe-4S</keyword>
<accession>A0A523YQ65</accession>
<proteinExistence type="inferred from homology"/>
<dbReference type="Gene3D" id="3.10.20.740">
    <property type="match status" value="1"/>
</dbReference>
<gene>
    <name evidence="11" type="ORF">E3J33_01445</name>
</gene>
<evidence type="ECO:0000256" key="5">
    <source>
        <dbReference type="ARBA" id="ARBA00022827"/>
    </source>
</evidence>
<comment type="similarity">
    <text evidence="2">Belongs to the HdrA family.</text>
</comment>
<dbReference type="CDD" id="cd00207">
    <property type="entry name" value="fer2"/>
    <property type="match status" value="1"/>
</dbReference>
<dbReference type="SUPFAM" id="SSF54292">
    <property type="entry name" value="2Fe-2S ferredoxin-like"/>
    <property type="match status" value="1"/>
</dbReference>
<dbReference type="InterPro" id="IPR039650">
    <property type="entry name" value="HdrA-like"/>
</dbReference>
<sequence length="1076" mass="120146">MIDLTINGERLSVEEGTTILQAAETAGIKIPTLCYHKALSPYGACRICLVEIARNGSSELQASCQYPVQPGMVVHTDSERVIRTRKIMVELLLARCPNSKKIRELADELGIKEPRFPKRDEDCLLCGLCVRMCEERMGRSTIGFANRGIAREVIPPFKERSEVCLGCGSCEFVCPAEGIKPEEICKKEIRPLTSEFDENLSQRSVIHIPFPQAIPNKAVIDQENCIHFLTDKCEVCKEFCEADAIDFNQKEQVLNLDVGAVILAPGFEEFDARLKGEFGYGVYPNVVTSIEFERILSASGPYKGKVLRPSDQRHPRKIAFIQCVGSRDPSCNKGYCSSVCCMYATKEAIIAREHEKEIEPTIFFMDMRAFGKDFDKYYERAQKEYGIRYIKSMVSSVKQMQQTKNLKIKYIKNEREVVQEEFDLVVLSVGLSPSEKIQQLGRRLGVELNKYGFCQTDAFFPVKTSKAGIYVCGAFQGPKDIPETVIQASGAASFAQGDLASARGSLVTRKEYPPEIDVRGQPPRIGAFICHCGINIGGVVDVPAVVKYAQTLPHVVYSMHNLYTCSQDAQEIIKEKIKEHNLNRVIVASCSPRTHEPLFQETIREAGLNRYLFEMANIRDQCSWVHMHEPEAATEKAKDLVRMAVAKTARLEPLQRLRLSVIPRGLVIGGGISGMAAALSLAQQGFEVYLVEKEKELGGLMKKIYYTLEGKDTQEFLKNIKKKISNNQLIRVFTNTEPKEISGYIGNFKTTLTSGEELEHGIIIVATGGEELKTDEYLNGKNKNVLTQMELEERLSHKDSEIGNLKCVVMIQCVGSREDNRPYCSRVCCSESIKNALKIKEINPEAQVFVLYRDMRTYGFKEDYYRNAREKGVIFIRYNKDEKPEVLEDRGSLRVSVNDEVLGEELILQPDLVVLGVATVSHQENKSLAQMLKVPLNDDGFFLEAHVKLRPVEFATEGIFVCGLAHNPKFLDESITQANAAASRASIILSQDEIEAEGTVATVNISRCSACGMCESLCAYKAIEVKTVDEKRGIRAAVVTEAMCKGCGACVANCRSSALDLRGFTDDQIFLAINSF</sequence>
<evidence type="ECO:0000256" key="1">
    <source>
        <dbReference type="ARBA" id="ARBA00001974"/>
    </source>
</evidence>
<dbReference type="GO" id="GO:0008137">
    <property type="term" value="F:NADH dehydrogenase (ubiquinone) activity"/>
    <property type="evidence" value="ECO:0007669"/>
    <property type="project" value="InterPro"/>
</dbReference>
<feature type="domain" description="4Fe-4S ferredoxin-type" evidence="10">
    <location>
        <begin position="216"/>
        <end position="250"/>
    </location>
</feature>
<evidence type="ECO:0000313" key="11">
    <source>
        <dbReference type="EMBL" id="TET93663.1"/>
    </source>
</evidence>
<reference evidence="11 12" key="1">
    <citation type="submission" date="2019-03" db="EMBL/GenBank/DDBJ databases">
        <title>Metabolic potential of uncultured bacteria and archaea associated with petroleum seepage in deep-sea sediments.</title>
        <authorList>
            <person name="Dong X."/>
            <person name="Hubert C."/>
        </authorList>
    </citation>
    <scope>NUCLEOTIDE SEQUENCE [LARGE SCALE GENOMIC DNA]</scope>
    <source>
        <strain evidence="11">E29_bin28</strain>
    </source>
</reference>
<feature type="domain" description="4Fe-4S ferredoxin-type" evidence="10">
    <location>
        <begin position="999"/>
        <end position="1028"/>
    </location>
</feature>
<dbReference type="GO" id="GO:0016491">
    <property type="term" value="F:oxidoreductase activity"/>
    <property type="evidence" value="ECO:0007669"/>
    <property type="project" value="UniProtKB-KW"/>
</dbReference>
<dbReference type="InterPro" id="IPR036188">
    <property type="entry name" value="FAD/NAD-bd_sf"/>
</dbReference>
<dbReference type="SUPFAM" id="SSF54862">
    <property type="entry name" value="4Fe-4S ferredoxins"/>
    <property type="match status" value="2"/>
</dbReference>
<name>A0A523YQ65_UNCAE</name>
<evidence type="ECO:0000256" key="3">
    <source>
        <dbReference type="ARBA" id="ARBA00022485"/>
    </source>
</evidence>
<dbReference type="InterPro" id="IPR036010">
    <property type="entry name" value="2Fe-2S_ferredoxin-like_sf"/>
</dbReference>
<evidence type="ECO:0000256" key="8">
    <source>
        <dbReference type="ARBA" id="ARBA00023014"/>
    </source>
</evidence>
<dbReference type="PROSITE" id="PS51085">
    <property type="entry name" value="2FE2S_FER_2"/>
    <property type="match status" value="1"/>
</dbReference>
<dbReference type="GO" id="GO:0042773">
    <property type="term" value="P:ATP synthesis coupled electron transport"/>
    <property type="evidence" value="ECO:0007669"/>
    <property type="project" value="InterPro"/>
</dbReference>
<feature type="domain" description="4Fe-4S ferredoxin-type" evidence="10">
    <location>
        <begin position="1035"/>
        <end position="1064"/>
    </location>
</feature>
<feature type="domain" description="4Fe-4S ferredoxin-type" evidence="10">
    <location>
        <begin position="154"/>
        <end position="184"/>
    </location>
</feature>
<dbReference type="PROSITE" id="PS00198">
    <property type="entry name" value="4FE4S_FER_1"/>
    <property type="match status" value="2"/>
</dbReference>
<feature type="domain" description="2Fe-2S ferredoxin-type" evidence="9">
    <location>
        <begin position="1"/>
        <end position="80"/>
    </location>
</feature>
<keyword evidence="6" id="KW-0560">Oxidoreductase</keyword>
<dbReference type="InterPro" id="IPR017896">
    <property type="entry name" value="4Fe4S_Fe-S-bd"/>
</dbReference>
<dbReference type="AlphaFoldDB" id="A0A523YQ65"/>
<dbReference type="InterPro" id="IPR017900">
    <property type="entry name" value="4Fe4S_Fe_S_CS"/>
</dbReference>
<keyword evidence="5" id="KW-0274">FAD</keyword>
<dbReference type="InterPro" id="IPR001041">
    <property type="entry name" value="2Fe-2S_ferredoxin-type"/>
</dbReference>
<dbReference type="SUPFAM" id="SSF51905">
    <property type="entry name" value="FAD/NAD(P)-binding domain"/>
    <property type="match status" value="1"/>
</dbReference>
<dbReference type="GO" id="GO:0016020">
    <property type="term" value="C:membrane"/>
    <property type="evidence" value="ECO:0007669"/>
    <property type="project" value="InterPro"/>
</dbReference>
<dbReference type="PROSITE" id="PS00641">
    <property type="entry name" value="COMPLEX1_75K_1"/>
    <property type="match status" value="1"/>
</dbReference>
<evidence type="ECO:0000313" key="12">
    <source>
        <dbReference type="Proteomes" id="UP000316925"/>
    </source>
</evidence>
<keyword evidence="8" id="KW-0411">Iron-sulfur</keyword>
<keyword evidence="7" id="KW-0408">Iron</keyword>
<dbReference type="PANTHER" id="PTHR43498:SF1">
    <property type="entry name" value="COB--COM HETERODISULFIDE REDUCTASE IRON-SULFUR SUBUNIT A"/>
    <property type="match status" value="1"/>
</dbReference>
<evidence type="ECO:0000256" key="6">
    <source>
        <dbReference type="ARBA" id="ARBA00023002"/>
    </source>
</evidence>
<keyword evidence="4" id="KW-0479">Metal-binding</keyword>
<dbReference type="Pfam" id="PF07992">
    <property type="entry name" value="Pyr_redox_2"/>
    <property type="match status" value="2"/>
</dbReference>
<dbReference type="Pfam" id="PF12838">
    <property type="entry name" value="Fer4_7"/>
    <property type="match status" value="1"/>
</dbReference>
<dbReference type="InterPro" id="IPR000283">
    <property type="entry name" value="NADH_UbQ_OxRdtase_75kDa_su_CS"/>
</dbReference>
<organism evidence="11 12">
    <name type="scientific">Aerophobetes bacterium</name>
    <dbReference type="NCBI Taxonomy" id="2030807"/>
    <lineage>
        <taxon>Bacteria</taxon>
        <taxon>Candidatus Aerophobota</taxon>
    </lineage>
</organism>
<evidence type="ECO:0000256" key="4">
    <source>
        <dbReference type="ARBA" id="ARBA00022723"/>
    </source>
</evidence>